<evidence type="ECO:0000313" key="1">
    <source>
        <dbReference type="EMBL" id="KAE9542426.1"/>
    </source>
</evidence>
<evidence type="ECO:0000313" key="2">
    <source>
        <dbReference type="Proteomes" id="UP000475862"/>
    </source>
</evidence>
<proteinExistence type="predicted"/>
<comment type="caution">
    <text evidence="1">The sequence shown here is derived from an EMBL/GenBank/DDBJ whole genome shotgun (WGS) entry which is preliminary data.</text>
</comment>
<dbReference type="AlphaFoldDB" id="A0A6G0U2G9"/>
<gene>
    <name evidence="1" type="ORF">AGLY_003287</name>
</gene>
<accession>A0A6G0U2G9</accession>
<dbReference type="EMBL" id="VYZN01000010">
    <property type="protein sequence ID" value="KAE9542426.1"/>
    <property type="molecule type" value="Genomic_DNA"/>
</dbReference>
<dbReference type="OrthoDB" id="6615313at2759"/>
<dbReference type="Proteomes" id="UP000475862">
    <property type="component" value="Unassembled WGS sequence"/>
</dbReference>
<organism evidence="1 2">
    <name type="scientific">Aphis glycines</name>
    <name type="common">Soybean aphid</name>
    <dbReference type="NCBI Taxonomy" id="307491"/>
    <lineage>
        <taxon>Eukaryota</taxon>
        <taxon>Metazoa</taxon>
        <taxon>Ecdysozoa</taxon>
        <taxon>Arthropoda</taxon>
        <taxon>Hexapoda</taxon>
        <taxon>Insecta</taxon>
        <taxon>Pterygota</taxon>
        <taxon>Neoptera</taxon>
        <taxon>Paraneoptera</taxon>
        <taxon>Hemiptera</taxon>
        <taxon>Sternorrhyncha</taxon>
        <taxon>Aphidomorpha</taxon>
        <taxon>Aphidoidea</taxon>
        <taxon>Aphididae</taxon>
        <taxon>Aphidini</taxon>
        <taxon>Aphis</taxon>
        <taxon>Aphis</taxon>
    </lineage>
</organism>
<sequence>MTLENNFSRVINMDSIKSFSSKLDKIDQLVESNMQCVLGLMSKYMVKEMSIVDTETWTNQHWIFKNPKSMQDNKSRKTNKWLERNYHQLSIDYGDVEYEELIQLHLRQRKTEKTSYMEYVPHVALINIEDLGYPRLDQICDDETLPCCIFHMEYNPKQCTFYKVYAIRKWFVNNS</sequence>
<reference evidence="1 2" key="1">
    <citation type="submission" date="2019-08" db="EMBL/GenBank/DDBJ databases">
        <title>The genome of the soybean aphid Biotype 1, its phylome, world population structure and adaptation to the North American continent.</title>
        <authorList>
            <person name="Giordano R."/>
            <person name="Donthu R.K."/>
            <person name="Hernandez A.G."/>
            <person name="Wright C.L."/>
            <person name="Zimin A.V."/>
        </authorList>
    </citation>
    <scope>NUCLEOTIDE SEQUENCE [LARGE SCALE GENOMIC DNA]</scope>
    <source>
        <tissue evidence="1">Whole aphids</tissue>
    </source>
</reference>
<name>A0A6G0U2G9_APHGL</name>
<protein>
    <submittedName>
        <fullName evidence="1">Uncharacterized protein</fullName>
    </submittedName>
</protein>
<keyword evidence="2" id="KW-1185">Reference proteome</keyword>